<dbReference type="InterPro" id="IPR003688">
    <property type="entry name" value="TraG/VirD4"/>
</dbReference>
<dbReference type="PANTHER" id="PTHR37937:SF1">
    <property type="entry name" value="CONJUGATIVE TRANSFER: DNA TRANSPORT"/>
    <property type="match status" value="1"/>
</dbReference>
<dbReference type="SUPFAM" id="SSF52540">
    <property type="entry name" value="P-loop containing nucleoside triphosphate hydrolases"/>
    <property type="match status" value="1"/>
</dbReference>
<protein>
    <recommendedName>
        <fullName evidence="9">TraD/TraG TraM recognition site domain-containing protein</fullName>
    </recommendedName>
</protein>
<dbReference type="NCBIfam" id="NF045973">
    <property type="entry name" value="conju_CD1115"/>
    <property type="match status" value="1"/>
</dbReference>
<comment type="similarity">
    <text evidence="2">Belongs to the VirD4/TraG family.</text>
</comment>
<dbReference type="EMBL" id="MAMP01000026">
    <property type="protein sequence ID" value="OES43371.1"/>
    <property type="molecule type" value="Genomic_DNA"/>
</dbReference>
<evidence type="ECO:0000256" key="7">
    <source>
        <dbReference type="SAM" id="MobiDB-lite"/>
    </source>
</evidence>
<organism evidence="10 11">
    <name type="scientific">Domibacillus iocasae</name>
    <dbReference type="NCBI Taxonomy" id="1714016"/>
    <lineage>
        <taxon>Bacteria</taxon>
        <taxon>Bacillati</taxon>
        <taxon>Bacillota</taxon>
        <taxon>Bacilli</taxon>
        <taxon>Bacillales</taxon>
        <taxon>Bacillaceae</taxon>
        <taxon>Domibacillus</taxon>
    </lineage>
</organism>
<accession>A0A1E7DJV1</accession>
<comment type="caution">
    <text evidence="10">The sequence shown here is derived from an EMBL/GenBank/DDBJ whole genome shotgun (WGS) entry which is preliminary data.</text>
</comment>
<gene>
    <name evidence="10" type="ORF">BA724_14070</name>
</gene>
<keyword evidence="3" id="KW-1003">Cell membrane</keyword>
<keyword evidence="6 8" id="KW-0472">Membrane</keyword>
<dbReference type="CDD" id="cd01127">
    <property type="entry name" value="TrwB_TraG_TraD_VirD4"/>
    <property type="match status" value="2"/>
</dbReference>
<evidence type="ECO:0000256" key="2">
    <source>
        <dbReference type="ARBA" id="ARBA00008806"/>
    </source>
</evidence>
<feature type="transmembrane region" description="Helical" evidence="8">
    <location>
        <begin position="20"/>
        <end position="43"/>
    </location>
</feature>
<dbReference type="InterPro" id="IPR027417">
    <property type="entry name" value="P-loop_NTPase"/>
</dbReference>
<evidence type="ECO:0000259" key="9">
    <source>
        <dbReference type="Pfam" id="PF12696"/>
    </source>
</evidence>
<dbReference type="InterPro" id="IPR051539">
    <property type="entry name" value="T4SS-coupling_protein"/>
</dbReference>
<dbReference type="Pfam" id="PF12696">
    <property type="entry name" value="TraG-D_C"/>
    <property type="match status" value="1"/>
</dbReference>
<evidence type="ECO:0000256" key="6">
    <source>
        <dbReference type="ARBA" id="ARBA00023136"/>
    </source>
</evidence>
<keyword evidence="11" id="KW-1185">Reference proteome</keyword>
<evidence type="ECO:0000256" key="4">
    <source>
        <dbReference type="ARBA" id="ARBA00022692"/>
    </source>
</evidence>
<evidence type="ECO:0000256" key="5">
    <source>
        <dbReference type="ARBA" id="ARBA00022989"/>
    </source>
</evidence>
<dbReference type="GO" id="GO:0005886">
    <property type="term" value="C:plasma membrane"/>
    <property type="evidence" value="ECO:0007669"/>
    <property type="project" value="UniProtKB-SubCell"/>
</dbReference>
<evidence type="ECO:0000256" key="3">
    <source>
        <dbReference type="ARBA" id="ARBA00022475"/>
    </source>
</evidence>
<dbReference type="RefSeq" id="WP_069939987.1">
    <property type="nucleotide sequence ID" value="NZ_MAMP01000026.1"/>
</dbReference>
<keyword evidence="5 8" id="KW-1133">Transmembrane helix</keyword>
<feature type="transmembrane region" description="Helical" evidence="8">
    <location>
        <begin position="63"/>
        <end position="87"/>
    </location>
</feature>
<keyword evidence="4 8" id="KW-0812">Transmembrane</keyword>
<feature type="region of interest" description="Disordered" evidence="7">
    <location>
        <begin position="756"/>
        <end position="778"/>
    </location>
</feature>
<evidence type="ECO:0000256" key="8">
    <source>
        <dbReference type="SAM" id="Phobius"/>
    </source>
</evidence>
<sequence>MENEKAWKRHSKKLALPVTVFLITFVFTLLALNTVVNLFYGFYDSYFVSGTFFKPKELSFDSGMITGFSILIGNLIILGLVGLFSAAASSFVTYKFITNFGKIGKDQKGSSRFTTLKEIKEQYKAIPEIAERYSGGGGVPVSRNKDKIFIDDSAVNNLIIGTTRSGKGETFIFPTIDIYTRAEKQPSMIFNDPKGELYAASKKTLEDFGYHVEVLNLMNPLQSMSYNLLQLTKEEFFAENYSLAQQYARSVAFMLYNDATAKDKFWQNSSIDLCTALILGLCEHCRNAPEKINMYNVALMMSDLATKNVKDEDGNEISALDNFFNQFPENHPAKMQYATINFSGGQTRASILANTNAKLGVFTLDGTAKLTSDNTLDMTKFGFNHWLRGKSQPLTRLTIEFENGKKETIMTDSNGGFNLYHNHHVDIGEKIKISFENTVTDFTVSDWDKESGRLHVVADNEKTKLNSVMQFEKPIALFMIVPDYDATFNVIASLYVKQVYTTLARTASNVNSGKCFREVIFLLDEFGNMPAIDDLASILTVCLGRNIRFNLVVQAYSQIEKLYGDDWKTIDGNTNNTFYILTDDHSTAEMISKKIGDKTIVTKSRSGEAISLKKSKTENVDARPLKNADELMRLREGEMVVIRTIKRQDTSRNRIQQFPIFNTGQTAMKYRWEYLSDYYDTAKSINDIDIPCTHVALDLDEIRVSFDEQPVNAENHEEDHGVINEVVEKEVIENKVIETEKAKPKVRELVFSNGEVESSFDSKPPKPKTVLDREEPSEDFPMFKESKEDLLVEKESNEYFPMFEESNEDVPVEDEPSEIKAQNTLNEVMFRNLIGDKQFDEMFGQNFISLDLWAVKDLLLAHQNDLSEKNFLKLQQFVDTELRKGGN</sequence>
<dbReference type="InterPro" id="IPR032689">
    <property type="entry name" value="TraG-D_C"/>
</dbReference>
<dbReference type="Proteomes" id="UP000095658">
    <property type="component" value="Unassembled WGS sequence"/>
</dbReference>
<dbReference type="Pfam" id="PF02534">
    <property type="entry name" value="T4SS-DNA_transf"/>
    <property type="match status" value="1"/>
</dbReference>
<evidence type="ECO:0000313" key="10">
    <source>
        <dbReference type="EMBL" id="OES43371.1"/>
    </source>
</evidence>
<dbReference type="STRING" id="1714016.BA724_14070"/>
<dbReference type="AlphaFoldDB" id="A0A1E7DJV1"/>
<proteinExistence type="inferred from homology"/>
<reference evidence="10 11" key="1">
    <citation type="submission" date="2016-06" db="EMBL/GenBank/DDBJ databases">
        <title>Domibacillus iocasae genome sequencing.</title>
        <authorList>
            <person name="Verma A."/>
            <person name="Pal Y."/>
            <person name="Ojha A.K."/>
            <person name="Krishnamurthi S."/>
        </authorList>
    </citation>
    <scope>NUCLEOTIDE SEQUENCE [LARGE SCALE GENOMIC DNA]</scope>
    <source>
        <strain evidence="10 11">DSM 29979</strain>
    </source>
</reference>
<name>A0A1E7DJV1_9BACI</name>
<dbReference type="Gene3D" id="3.40.50.300">
    <property type="entry name" value="P-loop containing nucleotide triphosphate hydrolases"/>
    <property type="match status" value="1"/>
</dbReference>
<comment type="subcellular location">
    <subcellularLocation>
        <location evidence="1">Cell membrane</location>
        <topology evidence="1">Multi-pass membrane protein</topology>
    </subcellularLocation>
</comment>
<feature type="domain" description="TraD/TraG TraM recognition site" evidence="9">
    <location>
        <begin position="519"/>
        <end position="635"/>
    </location>
</feature>
<dbReference type="PANTHER" id="PTHR37937">
    <property type="entry name" value="CONJUGATIVE TRANSFER: DNA TRANSPORT"/>
    <property type="match status" value="1"/>
</dbReference>
<evidence type="ECO:0000256" key="1">
    <source>
        <dbReference type="ARBA" id="ARBA00004651"/>
    </source>
</evidence>
<evidence type="ECO:0000313" key="11">
    <source>
        <dbReference type="Proteomes" id="UP000095658"/>
    </source>
</evidence>